<reference evidence="1" key="1">
    <citation type="submission" date="2014-01" db="EMBL/GenBank/DDBJ databases">
        <authorList>
            <person name="Brown-Elliot B."/>
            <person name="Wallace R."/>
            <person name="Lenaerts A."/>
            <person name="Ordway D."/>
            <person name="DeGroote M.A."/>
            <person name="Parker T."/>
            <person name="Sizemore C."/>
            <person name="Tallon L.J."/>
            <person name="Sadzewicz L.K."/>
            <person name="Sengamalay N."/>
            <person name="Fraser C.M."/>
            <person name="Hine E."/>
            <person name="Shefchek K.A."/>
            <person name="Das S.P."/>
            <person name="Tettelin H."/>
        </authorList>
    </citation>
    <scope>NUCLEOTIDE SEQUENCE [LARGE SCALE GENOMIC DNA]</scope>
    <source>
        <strain evidence="1">4042</strain>
    </source>
</reference>
<sequence>MAGQVQRKRAQVEQVHRQRIVDLFPQPERGGRVVGDTRTSTDS</sequence>
<protein>
    <submittedName>
        <fullName evidence="1">Putative glutamyl-tRNA(Gln) amidotransferase subunit A</fullName>
    </submittedName>
</protein>
<proteinExistence type="predicted"/>
<dbReference type="GO" id="GO:0016740">
    <property type="term" value="F:transferase activity"/>
    <property type="evidence" value="ECO:0007669"/>
    <property type="project" value="UniProtKB-KW"/>
</dbReference>
<dbReference type="AlphaFoldDB" id="X7Z5S1"/>
<accession>X7Z5S1</accession>
<gene>
    <name evidence="1" type="ORF">I553_7120</name>
</gene>
<dbReference type="EMBL" id="JAOB01000081">
    <property type="protein sequence ID" value="EUA14000.1"/>
    <property type="molecule type" value="Genomic_DNA"/>
</dbReference>
<name>X7Z5S1_MYCXE</name>
<organism evidence="1">
    <name type="scientific">Mycobacterium xenopi 4042</name>
    <dbReference type="NCBI Taxonomy" id="1299334"/>
    <lineage>
        <taxon>Bacteria</taxon>
        <taxon>Bacillati</taxon>
        <taxon>Actinomycetota</taxon>
        <taxon>Actinomycetes</taxon>
        <taxon>Mycobacteriales</taxon>
        <taxon>Mycobacteriaceae</taxon>
        <taxon>Mycobacterium</taxon>
    </lineage>
</organism>
<evidence type="ECO:0000313" key="1">
    <source>
        <dbReference type="EMBL" id="EUA14000.1"/>
    </source>
</evidence>
<keyword evidence="1" id="KW-0808">Transferase</keyword>
<comment type="caution">
    <text evidence="1">The sequence shown here is derived from an EMBL/GenBank/DDBJ whole genome shotgun (WGS) entry which is preliminary data.</text>
</comment>